<dbReference type="InterPro" id="IPR002110">
    <property type="entry name" value="Ankyrin_rpt"/>
</dbReference>
<accession>A0A7C8TXR8</accession>
<dbReference type="OrthoDB" id="2142040at2759"/>
<reference evidence="1 2" key="1">
    <citation type="submission" date="2019-03" db="EMBL/GenBank/DDBJ databases">
        <title>Nematode-trapping fungi genome.</title>
        <authorList>
            <person name="Vidal-Diez De Ulzurrun G."/>
        </authorList>
    </citation>
    <scope>NUCLEOTIDE SEQUENCE [LARGE SCALE GENOMIC DNA]</scope>
    <source>
        <strain evidence="1 2">TWF154</strain>
    </source>
</reference>
<dbReference type="EMBL" id="SOZJ01000004">
    <property type="protein sequence ID" value="TGJ67617.1"/>
    <property type="molecule type" value="Genomic_DNA"/>
</dbReference>
<protein>
    <submittedName>
        <fullName evidence="1">Uncharacterized protein</fullName>
    </submittedName>
</protein>
<comment type="caution">
    <text evidence="1">The sequence shown here is derived from an EMBL/GenBank/DDBJ whole genome shotgun (WGS) entry which is preliminary data.</text>
</comment>
<dbReference type="SUPFAM" id="SSF48403">
    <property type="entry name" value="Ankyrin repeat"/>
    <property type="match status" value="1"/>
</dbReference>
<dbReference type="Gene3D" id="1.25.40.20">
    <property type="entry name" value="Ankyrin repeat-containing domain"/>
    <property type="match status" value="1"/>
</dbReference>
<gene>
    <name evidence="1" type="ORF">EYR41_006734</name>
</gene>
<name>A0A7C8TXR8_ORBOL</name>
<proteinExistence type="predicted"/>
<dbReference type="Proteomes" id="UP000297595">
    <property type="component" value="Unassembled WGS sequence"/>
</dbReference>
<dbReference type="InterPro" id="IPR036770">
    <property type="entry name" value="Ankyrin_rpt-contain_sf"/>
</dbReference>
<dbReference type="AlphaFoldDB" id="A0A7C8TXR8"/>
<dbReference type="SMART" id="SM00248">
    <property type="entry name" value="ANK"/>
    <property type="match status" value="2"/>
</dbReference>
<sequence length="118" mass="13274">MEVTALWLAISTPRPIPQLELIVTQLLRRYQDLNAINTNTGNTPLMQAISIAKDPEMVNKLIKNGTDVGIKNYDGKTAKDLAMMQENPGLYSLLFSFRGANERRLRALRARRGQPHAQ</sequence>
<organism evidence="1 2">
    <name type="scientific">Orbilia oligospora</name>
    <name type="common">Nematode-trapping fungus</name>
    <name type="synonym">Arthrobotrys oligospora</name>
    <dbReference type="NCBI Taxonomy" id="2813651"/>
    <lineage>
        <taxon>Eukaryota</taxon>
        <taxon>Fungi</taxon>
        <taxon>Dikarya</taxon>
        <taxon>Ascomycota</taxon>
        <taxon>Pezizomycotina</taxon>
        <taxon>Orbiliomycetes</taxon>
        <taxon>Orbiliales</taxon>
        <taxon>Orbiliaceae</taxon>
        <taxon>Orbilia</taxon>
    </lineage>
</organism>
<dbReference type="Pfam" id="PF13857">
    <property type="entry name" value="Ank_5"/>
    <property type="match status" value="1"/>
</dbReference>
<dbReference type="PROSITE" id="PS50088">
    <property type="entry name" value="ANK_REPEAT"/>
    <property type="match status" value="1"/>
</dbReference>
<dbReference type="PROSITE" id="PS50297">
    <property type="entry name" value="ANK_REP_REGION"/>
    <property type="match status" value="1"/>
</dbReference>
<evidence type="ECO:0000313" key="2">
    <source>
        <dbReference type="Proteomes" id="UP000297595"/>
    </source>
</evidence>
<evidence type="ECO:0000313" key="1">
    <source>
        <dbReference type="EMBL" id="TGJ67617.1"/>
    </source>
</evidence>